<accession>A0A1L6ZFM4</accession>
<dbReference type="InterPro" id="IPR001478">
    <property type="entry name" value="PDZ"/>
</dbReference>
<evidence type="ECO:0000313" key="9">
    <source>
        <dbReference type="Proteomes" id="UP000185426"/>
    </source>
</evidence>
<evidence type="ECO:0000256" key="5">
    <source>
        <dbReference type="SAM" id="MobiDB-lite"/>
    </source>
</evidence>
<evidence type="ECO:0000256" key="4">
    <source>
        <dbReference type="ARBA" id="ARBA00022825"/>
    </source>
</evidence>
<dbReference type="GO" id="GO:0004252">
    <property type="term" value="F:serine-type endopeptidase activity"/>
    <property type="evidence" value="ECO:0007669"/>
    <property type="project" value="InterPro"/>
</dbReference>
<reference evidence="8 9" key="1">
    <citation type="submission" date="2016-05" db="EMBL/GenBank/DDBJ databases">
        <title>Complete Genome and Methylome Analysis of Psychrotrophic Bacterial Isolates from Antarctic Lake Untersee.</title>
        <authorList>
            <person name="Fomenkov A."/>
            <person name="Akimov V.N."/>
            <person name="Vasilyeva L.V."/>
            <person name="Andersen D."/>
            <person name="Vincze T."/>
            <person name="Roberts R.J."/>
        </authorList>
    </citation>
    <scope>NUCLEOTIDE SEQUENCE [LARGE SCALE GENOMIC DNA]</scope>
    <source>
        <strain evidence="8 9">U14-5</strain>
    </source>
</reference>
<dbReference type="InterPro" id="IPR043504">
    <property type="entry name" value="Peptidase_S1_PA_chymotrypsin"/>
</dbReference>
<name>A0A1L6ZFM4_BACIA</name>
<proteinExistence type="inferred from homology"/>
<feature type="compositionally biased region" description="Polar residues" evidence="5">
    <location>
        <begin position="56"/>
        <end position="68"/>
    </location>
</feature>
<evidence type="ECO:0000313" key="8">
    <source>
        <dbReference type="EMBL" id="APT45329.1"/>
    </source>
</evidence>
<dbReference type="EMBL" id="CP015607">
    <property type="protein sequence ID" value="APT45329.1"/>
    <property type="molecule type" value="Genomic_DNA"/>
</dbReference>
<dbReference type="RefSeq" id="WP_075621804.1">
    <property type="nucleotide sequence ID" value="NZ_CP015607.1"/>
</dbReference>
<evidence type="ECO:0000259" key="7">
    <source>
        <dbReference type="PROSITE" id="PS50106"/>
    </source>
</evidence>
<dbReference type="PANTHER" id="PTHR43343:SF3">
    <property type="entry name" value="PROTEASE DO-LIKE 8, CHLOROPLASTIC"/>
    <property type="match status" value="1"/>
</dbReference>
<dbReference type="SMART" id="SM00228">
    <property type="entry name" value="PDZ"/>
    <property type="match status" value="1"/>
</dbReference>
<feature type="compositionally biased region" description="Basic and acidic residues" evidence="5">
    <location>
        <begin position="30"/>
        <end position="55"/>
    </location>
</feature>
<dbReference type="PROSITE" id="PS50106">
    <property type="entry name" value="PDZ"/>
    <property type="match status" value="1"/>
</dbReference>
<keyword evidence="6" id="KW-0472">Membrane</keyword>
<gene>
    <name evidence="8" type="ORF">BSA145_04955</name>
</gene>
<dbReference type="PANTHER" id="PTHR43343">
    <property type="entry name" value="PEPTIDASE S12"/>
    <property type="match status" value="1"/>
</dbReference>
<comment type="similarity">
    <text evidence="1">Belongs to the peptidase S1C family.</text>
</comment>
<dbReference type="Proteomes" id="UP000185426">
    <property type="component" value="Chromosome"/>
</dbReference>
<feature type="compositionally biased region" description="Polar residues" evidence="5">
    <location>
        <begin position="19"/>
        <end position="29"/>
    </location>
</feature>
<dbReference type="SUPFAM" id="SSF50156">
    <property type="entry name" value="PDZ domain-like"/>
    <property type="match status" value="1"/>
</dbReference>
<dbReference type="Pfam" id="PF13365">
    <property type="entry name" value="Trypsin_2"/>
    <property type="match status" value="1"/>
</dbReference>
<feature type="domain" description="PDZ" evidence="7">
    <location>
        <begin position="369"/>
        <end position="453"/>
    </location>
</feature>
<dbReference type="InterPro" id="IPR009003">
    <property type="entry name" value="Peptidase_S1_PA"/>
</dbReference>
<dbReference type="InterPro" id="IPR001940">
    <property type="entry name" value="Peptidase_S1C"/>
</dbReference>
<sequence>MDFRREDEENKMNHHENANQDNEMNQQKDTYPENEKQIDAPEKEKELVFHQHENEASATQESVTNHSPQMVDDRASKKEKKRKAAWLSPILGGIIGGGLVLGITPLLPQSQDTAANTQTQTASTEPAASDNFSTKQITNATNVADMVEDLEPTIVGVSNYQSTQNSFGLSGDQTEAEAGTGSGVIFKKDGKKAYIITNNHVVEGANKIKVTLYDGKTKDAKLVGSDVMTDLAVVEMNADGIDKVASFGDSSKLRAGDKVIAIGNPLGAQFSGTVTEGIISGLDRTVEANTSSGTVEMNVLQTDAAINPGNSGGPLINTDGQVIGINSLKISESGVESLGFAIPSNDVKPIVDELLKNGKVERPYLGVQMIDLEQVPETYQENTLGLFDKQIGKGIYVKDVSKGSPAQKAGLKSGDVIIKFKGKDVVNSSQLKEILYKETKVGDKTTMTVIREGKNKNLDITLGQSDSE</sequence>
<evidence type="ECO:0000256" key="6">
    <source>
        <dbReference type="SAM" id="Phobius"/>
    </source>
</evidence>
<feature type="region of interest" description="Disordered" evidence="5">
    <location>
        <begin position="112"/>
        <end position="132"/>
    </location>
</feature>
<keyword evidence="2 8" id="KW-0645">Protease</keyword>
<evidence type="ECO:0000256" key="2">
    <source>
        <dbReference type="ARBA" id="ARBA00022670"/>
    </source>
</evidence>
<dbReference type="AlphaFoldDB" id="A0A1L6ZFM4"/>
<protein>
    <submittedName>
        <fullName evidence="8">Serine protease</fullName>
    </submittedName>
</protein>
<dbReference type="InterPro" id="IPR051201">
    <property type="entry name" value="Chloro_Bact_Ser_Proteases"/>
</dbReference>
<dbReference type="CDD" id="cd06781">
    <property type="entry name" value="cpPDZ_BsHtra-like"/>
    <property type="match status" value="1"/>
</dbReference>
<evidence type="ECO:0000256" key="1">
    <source>
        <dbReference type="ARBA" id="ARBA00010541"/>
    </source>
</evidence>
<evidence type="ECO:0000256" key="3">
    <source>
        <dbReference type="ARBA" id="ARBA00022801"/>
    </source>
</evidence>
<dbReference type="GO" id="GO:0006508">
    <property type="term" value="P:proteolysis"/>
    <property type="evidence" value="ECO:0007669"/>
    <property type="project" value="UniProtKB-KW"/>
</dbReference>
<dbReference type="SUPFAM" id="SSF50494">
    <property type="entry name" value="Trypsin-like serine proteases"/>
    <property type="match status" value="1"/>
</dbReference>
<keyword evidence="3" id="KW-0378">Hydrolase</keyword>
<keyword evidence="6" id="KW-1133">Transmembrane helix</keyword>
<organism evidence="8 9">
    <name type="scientific">Bacillus safensis</name>
    <dbReference type="NCBI Taxonomy" id="561879"/>
    <lineage>
        <taxon>Bacteria</taxon>
        <taxon>Bacillati</taxon>
        <taxon>Bacillota</taxon>
        <taxon>Bacilli</taxon>
        <taxon>Bacillales</taxon>
        <taxon>Bacillaceae</taxon>
        <taxon>Bacillus</taxon>
    </lineage>
</organism>
<dbReference type="Gene3D" id="2.40.10.10">
    <property type="entry name" value="Trypsin-like serine proteases"/>
    <property type="match status" value="2"/>
</dbReference>
<dbReference type="Gene3D" id="2.30.42.10">
    <property type="match status" value="1"/>
</dbReference>
<keyword evidence="6" id="KW-0812">Transmembrane</keyword>
<dbReference type="Pfam" id="PF13180">
    <property type="entry name" value="PDZ_2"/>
    <property type="match status" value="1"/>
</dbReference>
<feature type="compositionally biased region" description="Low complexity" evidence="5">
    <location>
        <begin position="112"/>
        <end position="124"/>
    </location>
</feature>
<feature type="compositionally biased region" description="Basic and acidic residues" evidence="5">
    <location>
        <begin position="1"/>
        <end position="18"/>
    </location>
</feature>
<keyword evidence="4" id="KW-0720">Serine protease</keyword>
<feature type="region of interest" description="Disordered" evidence="5">
    <location>
        <begin position="1"/>
        <end position="77"/>
    </location>
</feature>
<dbReference type="PRINTS" id="PR00834">
    <property type="entry name" value="PROTEASES2C"/>
</dbReference>
<feature type="transmembrane region" description="Helical" evidence="6">
    <location>
        <begin position="84"/>
        <end position="107"/>
    </location>
</feature>
<dbReference type="InterPro" id="IPR036034">
    <property type="entry name" value="PDZ_sf"/>
</dbReference>